<dbReference type="SUPFAM" id="SSF52172">
    <property type="entry name" value="CheY-like"/>
    <property type="match status" value="1"/>
</dbReference>
<dbReference type="InterPro" id="IPR039420">
    <property type="entry name" value="WalR-like"/>
</dbReference>
<dbReference type="SUPFAM" id="SSF46894">
    <property type="entry name" value="C-terminal effector domain of the bipartite response regulators"/>
    <property type="match status" value="1"/>
</dbReference>
<evidence type="ECO:0000256" key="1">
    <source>
        <dbReference type="ARBA" id="ARBA00022553"/>
    </source>
</evidence>
<dbReference type="PRINTS" id="PR00038">
    <property type="entry name" value="HTHLUXR"/>
</dbReference>
<dbReference type="InterPro" id="IPR011006">
    <property type="entry name" value="CheY-like_superfamily"/>
</dbReference>
<dbReference type="Pfam" id="PF00072">
    <property type="entry name" value="Response_reg"/>
    <property type="match status" value="1"/>
</dbReference>
<dbReference type="CDD" id="cd17535">
    <property type="entry name" value="REC_NarL-like"/>
    <property type="match status" value="1"/>
</dbReference>
<organism evidence="5 6">
    <name type="scientific">Streptomyces lavendulae subsp. lavendulae</name>
    <dbReference type="NCBI Taxonomy" id="58340"/>
    <lineage>
        <taxon>Bacteria</taxon>
        <taxon>Bacillati</taxon>
        <taxon>Actinomycetota</taxon>
        <taxon>Actinomycetes</taxon>
        <taxon>Kitasatosporales</taxon>
        <taxon>Streptomycetaceae</taxon>
        <taxon>Streptomyces</taxon>
    </lineage>
</organism>
<dbReference type="InterPro" id="IPR001789">
    <property type="entry name" value="Sig_transdc_resp-reg_receiver"/>
</dbReference>
<dbReference type="GeneID" id="49385068"/>
<name>A0A2K8PGL9_STRLA</name>
<dbReference type="InterPro" id="IPR000792">
    <property type="entry name" value="Tscrpt_reg_LuxR_C"/>
</dbReference>
<dbReference type="PANTHER" id="PTHR43214">
    <property type="entry name" value="TWO-COMPONENT RESPONSE REGULATOR"/>
    <property type="match status" value="1"/>
</dbReference>
<keyword evidence="6" id="KW-1185">Reference proteome</keyword>
<dbReference type="AlphaFoldDB" id="A0A2K8PGL9"/>
<dbReference type="PROSITE" id="PS00622">
    <property type="entry name" value="HTH_LUXR_1"/>
    <property type="match status" value="1"/>
</dbReference>
<dbReference type="SMART" id="SM00448">
    <property type="entry name" value="REC"/>
    <property type="match status" value="1"/>
</dbReference>
<dbReference type="Proteomes" id="UP000231791">
    <property type="component" value="Chromosome"/>
</dbReference>
<dbReference type="RefSeq" id="WP_030228758.1">
    <property type="nucleotide sequence ID" value="NZ_CP024985.1"/>
</dbReference>
<dbReference type="SMART" id="SM00421">
    <property type="entry name" value="HTH_LUXR"/>
    <property type="match status" value="1"/>
</dbReference>
<dbReference type="KEGG" id="slx:SLAV_20175"/>
<dbReference type="Pfam" id="PF00196">
    <property type="entry name" value="GerE"/>
    <property type="match status" value="1"/>
</dbReference>
<keyword evidence="2" id="KW-0805">Transcription regulation</keyword>
<dbReference type="GO" id="GO:0003677">
    <property type="term" value="F:DNA binding"/>
    <property type="evidence" value="ECO:0007669"/>
    <property type="project" value="UniProtKB-KW"/>
</dbReference>
<evidence type="ECO:0000256" key="3">
    <source>
        <dbReference type="ARBA" id="ARBA00023125"/>
    </source>
</evidence>
<protein>
    <submittedName>
        <fullName evidence="5">Transcriptional regulatory protein LiaR</fullName>
    </submittedName>
</protein>
<dbReference type="InterPro" id="IPR058245">
    <property type="entry name" value="NreC/VraR/RcsB-like_REC"/>
</dbReference>
<dbReference type="Gene3D" id="3.40.50.2300">
    <property type="match status" value="1"/>
</dbReference>
<dbReference type="PROSITE" id="PS50043">
    <property type="entry name" value="HTH_LUXR_2"/>
    <property type="match status" value="1"/>
</dbReference>
<reference evidence="5 6" key="1">
    <citation type="submission" date="2017-11" db="EMBL/GenBank/DDBJ databases">
        <title>Complete genome sequence of Streptomyces lavendulae subsp. lavendulae CCM 3239 (formerly 'Streptomyces aureofaciens CCM 3239'), the producer of the angucycline-type antibiotic auricin.</title>
        <authorList>
            <person name="Busche T."/>
            <person name="Novakova R."/>
            <person name="Al'Dilaimi A."/>
            <person name="Homerova D."/>
            <person name="Feckova L."/>
            <person name="Rezuchova B."/>
            <person name="Mingyar E."/>
            <person name="Csolleiova D."/>
            <person name="Bekeova C."/>
            <person name="Winkler A."/>
            <person name="Sevcikova B."/>
            <person name="Kalinowski J."/>
            <person name="Kormanec J."/>
            <person name="Ruckert C."/>
        </authorList>
    </citation>
    <scope>NUCLEOTIDE SEQUENCE [LARGE SCALE GENOMIC DNA]</scope>
    <source>
        <strain evidence="5 6">CCM 3239</strain>
    </source>
</reference>
<evidence type="ECO:0000256" key="2">
    <source>
        <dbReference type="ARBA" id="ARBA00023015"/>
    </source>
</evidence>
<evidence type="ECO:0000313" key="6">
    <source>
        <dbReference type="Proteomes" id="UP000231791"/>
    </source>
</evidence>
<dbReference type="GO" id="GO:0000160">
    <property type="term" value="P:phosphorelay signal transduction system"/>
    <property type="evidence" value="ECO:0007669"/>
    <property type="project" value="InterPro"/>
</dbReference>
<dbReference type="PROSITE" id="PS50110">
    <property type="entry name" value="RESPONSE_REGULATORY"/>
    <property type="match status" value="1"/>
</dbReference>
<dbReference type="InterPro" id="IPR016032">
    <property type="entry name" value="Sig_transdc_resp-reg_C-effctor"/>
</dbReference>
<dbReference type="EMBL" id="CP024985">
    <property type="protein sequence ID" value="ATZ25859.1"/>
    <property type="molecule type" value="Genomic_DNA"/>
</dbReference>
<dbReference type="PANTHER" id="PTHR43214:SF24">
    <property type="entry name" value="TRANSCRIPTIONAL REGULATORY PROTEIN NARL-RELATED"/>
    <property type="match status" value="1"/>
</dbReference>
<keyword evidence="1" id="KW-0597">Phosphoprotein</keyword>
<gene>
    <name evidence="5" type="primary">liaR7</name>
    <name evidence="5" type="ORF">SLAV_20175</name>
</gene>
<keyword evidence="3" id="KW-0238">DNA-binding</keyword>
<evidence type="ECO:0000313" key="5">
    <source>
        <dbReference type="EMBL" id="ATZ25859.1"/>
    </source>
</evidence>
<evidence type="ECO:0000256" key="4">
    <source>
        <dbReference type="ARBA" id="ARBA00023163"/>
    </source>
</evidence>
<sequence>MIRVLLADNQDLVRAGIKLVLEHAEDIEVVAEASDGHEATRLAAAHQVDVALLDIQMPGSDGLLAAERISERAPSVRVVMLTTFGEDEYVARALRAGVAGFLLKDSTPQELIRAVRLVSRGEPIVSPQITRQLIGRFLSHDKGPTDPRLDRVATLTDREREVLVMVAAGASNAEIGRQLHLGEGTIKAHVSRMLTKLDCANRVQAAIVAHEAGLLPDR</sequence>
<accession>A0A2K8PGL9</accession>
<keyword evidence="4" id="KW-0804">Transcription</keyword>
<dbReference type="CDD" id="cd06170">
    <property type="entry name" value="LuxR_C_like"/>
    <property type="match status" value="1"/>
</dbReference>
<proteinExistence type="predicted"/>
<dbReference type="GO" id="GO:0006355">
    <property type="term" value="P:regulation of DNA-templated transcription"/>
    <property type="evidence" value="ECO:0007669"/>
    <property type="project" value="InterPro"/>
</dbReference>
<dbReference type="OrthoDB" id="9808843at2"/>